<keyword evidence="2" id="KW-0963">Cytoplasm</keyword>
<dbReference type="Pfam" id="PF02388">
    <property type="entry name" value="FemAB"/>
    <property type="match status" value="1"/>
</dbReference>
<dbReference type="GO" id="GO:0071555">
    <property type="term" value="P:cell wall organization"/>
    <property type="evidence" value="ECO:0007669"/>
    <property type="project" value="UniProtKB-KW"/>
</dbReference>
<evidence type="ECO:0008006" key="11">
    <source>
        <dbReference type="Google" id="ProtNLM"/>
    </source>
</evidence>
<dbReference type="GO" id="GO:0008360">
    <property type="term" value="P:regulation of cell shape"/>
    <property type="evidence" value="ECO:0007669"/>
    <property type="project" value="UniProtKB-KW"/>
</dbReference>
<dbReference type="OrthoDB" id="2303924at2"/>
<evidence type="ECO:0000256" key="7">
    <source>
        <dbReference type="ARBA" id="ARBA00023316"/>
    </source>
</evidence>
<evidence type="ECO:0000313" key="9">
    <source>
        <dbReference type="EMBL" id="EFD88656.1"/>
    </source>
</evidence>
<keyword evidence="7" id="KW-0961">Cell wall biogenesis/degradation</keyword>
<dbReference type="InterPro" id="IPR016181">
    <property type="entry name" value="Acyl_CoA_acyltransferase"/>
</dbReference>
<dbReference type="Gene3D" id="1.20.58.90">
    <property type="match status" value="1"/>
</dbReference>
<dbReference type="AlphaFoldDB" id="D3L926"/>
<dbReference type="GO" id="GO:0009252">
    <property type="term" value="P:peptidoglycan biosynthetic process"/>
    <property type="evidence" value="ECO:0007669"/>
    <property type="project" value="UniProtKB-KW"/>
</dbReference>
<keyword evidence="6" id="KW-0012">Acyltransferase</keyword>
<comment type="caution">
    <text evidence="9">The sequence shown here is derived from an EMBL/GenBank/DDBJ whole genome shotgun (WGS) entry which is preliminary data.</text>
</comment>
<dbReference type="SUPFAM" id="SSF55729">
    <property type="entry name" value="Acyl-CoA N-acyltransferases (Nat)"/>
    <property type="match status" value="2"/>
</dbReference>
<evidence type="ECO:0000313" key="10">
    <source>
        <dbReference type="Proteomes" id="UP000003075"/>
    </source>
</evidence>
<dbReference type="Proteomes" id="UP000003075">
    <property type="component" value="Unassembled WGS sequence"/>
</dbReference>
<evidence type="ECO:0000256" key="2">
    <source>
        <dbReference type="ARBA" id="ARBA00022490"/>
    </source>
</evidence>
<gene>
    <name evidence="9" type="ORF">AWRIB429_0856</name>
</gene>
<evidence type="ECO:0000256" key="3">
    <source>
        <dbReference type="ARBA" id="ARBA00022679"/>
    </source>
</evidence>
<comment type="similarity">
    <text evidence="1">Belongs to the FemABX family.</text>
</comment>
<keyword evidence="8" id="KW-0175">Coiled coil</keyword>
<name>D3L926_OENOE</name>
<evidence type="ECO:0000256" key="5">
    <source>
        <dbReference type="ARBA" id="ARBA00022984"/>
    </source>
</evidence>
<dbReference type="InterPro" id="IPR050644">
    <property type="entry name" value="PG_Glycine_Bridge_Synth"/>
</dbReference>
<organism evidence="9 10">
    <name type="scientific">Oenococcus oeni AWRIB429</name>
    <dbReference type="NCBI Taxonomy" id="655225"/>
    <lineage>
        <taxon>Bacteria</taxon>
        <taxon>Bacillati</taxon>
        <taxon>Bacillota</taxon>
        <taxon>Bacilli</taxon>
        <taxon>Lactobacillales</taxon>
        <taxon>Lactobacillaceae</taxon>
        <taxon>Oenococcus</taxon>
    </lineage>
</organism>
<keyword evidence="3" id="KW-0808">Transferase</keyword>
<dbReference type="InterPro" id="IPR003447">
    <property type="entry name" value="FEMABX"/>
</dbReference>
<feature type="coiled-coil region" evidence="8">
    <location>
        <begin position="275"/>
        <end position="309"/>
    </location>
</feature>
<evidence type="ECO:0000256" key="6">
    <source>
        <dbReference type="ARBA" id="ARBA00023315"/>
    </source>
</evidence>
<dbReference type="RefSeq" id="WP_002818817.1">
    <property type="nucleotide sequence ID" value="NZ_ACSE01000015.1"/>
</dbReference>
<protein>
    <recommendedName>
        <fullName evidence="11">Aminoacyltransferase FemA</fullName>
    </recommendedName>
</protein>
<dbReference type="EMBL" id="ACSE01000015">
    <property type="protein sequence ID" value="EFD88656.1"/>
    <property type="molecule type" value="Genomic_DNA"/>
</dbReference>
<accession>D3L926</accession>
<evidence type="ECO:0000256" key="4">
    <source>
        <dbReference type="ARBA" id="ARBA00022960"/>
    </source>
</evidence>
<dbReference type="Gene3D" id="3.40.630.30">
    <property type="match status" value="2"/>
</dbReference>
<keyword evidence="5" id="KW-0573">Peptidoglycan synthesis</keyword>
<evidence type="ECO:0000256" key="8">
    <source>
        <dbReference type="SAM" id="Coils"/>
    </source>
</evidence>
<dbReference type="PANTHER" id="PTHR36174">
    <property type="entry name" value="LIPID II:GLYCINE GLYCYLTRANSFERASE"/>
    <property type="match status" value="1"/>
</dbReference>
<dbReference type="PROSITE" id="PS51191">
    <property type="entry name" value="FEMABX"/>
    <property type="match status" value="1"/>
</dbReference>
<keyword evidence="4" id="KW-0133">Cell shape</keyword>
<evidence type="ECO:0000256" key="1">
    <source>
        <dbReference type="ARBA" id="ARBA00009943"/>
    </source>
</evidence>
<proteinExistence type="inferred from homology"/>
<dbReference type="PANTHER" id="PTHR36174:SF2">
    <property type="entry name" value="AMINOACYLTRANSFERASE FEMA"/>
    <property type="match status" value="1"/>
</dbReference>
<dbReference type="GeneID" id="75066043"/>
<sequence>MELVNLNEDEYNRFEQKNPKGSFYQSVLQKKYYEDSHQDSYLLGVKEKDEVLLTALMRKIKNHTGDVYEITGGPLVDFENENNNQIIAFFLKELHKYLKKQHAYYLRIVPNEKTQRVENNGKVVNYDLKNYSSLYFAEGFIYRSFEQVGYGFATPHYEYQKRIEGLNKKTLFQSYSKKTQYSIKKTYEFGITTRNISYDELEMFHENTTKTAKRLGFYDKELSYYQSVYRTFGDNAKFMIAEINLSDYIGHFQEIIRNLKDKIDQMILIDSKREKPTKTRQIKELRSQVEQHEKRIVQAKKLIEQYGKKINLAGALFFIQPQEVSYMFSYTNAEFKNFYGPYRTQADMLEFALKEKVPVYNFYGVSGDRSGHDGVYEFKKGFQGYMVDNMGAFILPINKFRYQFLQTIKKIIRRR</sequence>
<reference evidence="9 10" key="1">
    <citation type="journal article" date="2010" name="Appl. Microbiol. Biotechnol.">
        <title>Genotypic diversity in Oenococcus oeni by high-density microarray comparative genome hybridization and whole genome sequencing.</title>
        <authorList>
            <person name="Borneman A.R."/>
            <person name="Bartowsky E.J."/>
            <person name="McCarthy J."/>
            <person name="Chambers P.J."/>
        </authorList>
    </citation>
    <scope>NUCLEOTIDE SEQUENCE [LARGE SCALE GENOMIC DNA]</scope>
    <source>
        <strain evidence="9 10">AWRIB429</strain>
    </source>
</reference>
<dbReference type="GO" id="GO:0016755">
    <property type="term" value="F:aminoacyltransferase activity"/>
    <property type="evidence" value="ECO:0007669"/>
    <property type="project" value="InterPro"/>
</dbReference>